<organism evidence="1 2">
    <name type="scientific">Oceanobacillus jeddahense</name>
    <dbReference type="NCBI Taxonomy" id="1462527"/>
    <lineage>
        <taxon>Bacteria</taxon>
        <taxon>Bacillati</taxon>
        <taxon>Bacillota</taxon>
        <taxon>Bacilli</taxon>
        <taxon>Bacillales</taxon>
        <taxon>Bacillaceae</taxon>
        <taxon>Oceanobacillus</taxon>
    </lineage>
</organism>
<gene>
    <name evidence="1" type="ORF">NP439_04560</name>
</gene>
<dbReference type="Proteomes" id="UP001059773">
    <property type="component" value="Chromosome"/>
</dbReference>
<name>A0ABY5JVZ3_9BACI</name>
<keyword evidence="2" id="KW-1185">Reference proteome</keyword>
<sequence>MIIRDQNEHFTCIAQVDHAFLSGEMLKHLNTVYFEHAPYKDSVIYAAYQHDCGWDAFDRQPFWNDQKDLPYSFIDFPTIPKTVLYTHGIQQVQKKDSYAALLCSEHYKRFLVNSSLPEAKTFVQQEAERQEWLISKMGHFNQDRFEMDYTLLQFSDNLSLFVCMNEPGAADKDLHPFFKQGLSLSNTAATLPSDYSISWTDTKTVTMDPFPFSSDFSITLTYKSISKKSIQQQGIINVYEHAPVLSQTIWIKSRNE</sequence>
<reference evidence="1" key="1">
    <citation type="submission" date="2022-07" db="EMBL/GenBank/DDBJ databases">
        <title>FELIX.</title>
        <authorList>
            <person name="Wan K.H."/>
            <person name="Park S."/>
            <person name="Lawrence Q."/>
            <person name="Eichenberger J.P."/>
            <person name="Booth B.W."/>
            <person name="Piaggio A.J."/>
            <person name="Chandler J.C."/>
            <person name="Franklin A.B."/>
            <person name="Celniker S.E."/>
        </authorList>
    </citation>
    <scope>NUCLEOTIDE SEQUENCE</scope>
    <source>
        <strain evidence="1">QA-1986 374</strain>
    </source>
</reference>
<accession>A0ABY5JVZ3</accession>
<protein>
    <submittedName>
        <fullName evidence="1">DUF3891 family protein</fullName>
    </submittedName>
</protein>
<dbReference type="EMBL" id="CP101914">
    <property type="protein sequence ID" value="UUI03970.1"/>
    <property type="molecule type" value="Genomic_DNA"/>
</dbReference>
<evidence type="ECO:0000313" key="1">
    <source>
        <dbReference type="EMBL" id="UUI03970.1"/>
    </source>
</evidence>
<dbReference type="Pfam" id="PF13030">
    <property type="entry name" value="DUF3891"/>
    <property type="match status" value="1"/>
</dbReference>
<dbReference type="RefSeq" id="WP_256708978.1">
    <property type="nucleotide sequence ID" value="NZ_CP101914.1"/>
</dbReference>
<proteinExistence type="predicted"/>
<dbReference type="InterPro" id="IPR024992">
    <property type="entry name" value="DUF3891"/>
</dbReference>
<evidence type="ECO:0000313" key="2">
    <source>
        <dbReference type="Proteomes" id="UP001059773"/>
    </source>
</evidence>